<reference evidence="9" key="1">
    <citation type="submission" date="2023-03" db="EMBL/GenBank/DDBJ databases">
        <title>Andean soil-derived lignocellulolytic bacterial consortium as a source of novel taxa and putative plastic-active enzymes.</title>
        <authorList>
            <person name="Diaz-Garcia L."/>
            <person name="Chuvochina M."/>
            <person name="Feuerriegel G."/>
            <person name="Bunk B."/>
            <person name="Sproer C."/>
            <person name="Streit W.R."/>
            <person name="Rodriguez L.M."/>
            <person name="Overmann J."/>
            <person name="Jimenez D.J."/>
        </authorList>
    </citation>
    <scope>NUCLEOTIDE SEQUENCE</scope>
    <source>
        <strain evidence="9">MAG 7</strain>
    </source>
</reference>
<dbReference type="GO" id="GO:0016491">
    <property type="term" value="F:oxidoreductase activity"/>
    <property type="evidence" value="ECO:0007669"/>
    <property type="project" value="InterPro"/>
</dbReference>
<evidence type="ECO:0000313" key="10">
    <source>
        <dbReference type="Proteomes" id="UP001220610"/>
    </source>
</evidence>
<dbReference type="CDD" id="cd02966">
    <property type="entry name" value="TlpA_like_family"/>
    <property type="match status" value="1"/>
</dbReference>
<feature type="chain" id="PRO_5042553036" evidence="6">
    <location>
        <begin position="36"/>
        <end position="414"/>
    </location>
</feature>
<dbReference type="Pfam" id="PF14289">
    <property type="entry name" value="DUF4369"/>
    <property type="match status" value="1"/>
</dbReference>
<feature type="coiled-coil region" evidence="5">
    <location>
        <begin position="247"/>
        <end position="274"/>
    </location>
</feature>
<keyword evidence="4" id="KW-0676">Redox-active center</keyword>
<dbReference type="GO" id="GO:0016209">
    <property type="term" value="F:antioxidant activity"/>
    <property type="evidence" value="ECO:0007669"/>
    <property type="project" value="InterPro"/>
</dbReference>
<evidence type="ECO:0000259" key="7">
    <source>
        <dbReference type="Pfam" id="PF00578"/>
    </source>
</evidence>
<evidence type="ECO:0000256" key="1">
    <source>
        <dbReference type="ARBA" id="ARBA00004196"/>
    </source>
</evidence>
<evidence type="ECO:0000313" key="9">
    <source>
        <dbReference type="EMBL" id="WEK37311.1"/>
    </source>
</evidence>
<proteinExistence type="predicted"/>
<keyword evidence="5" id="KW-0175">Coiled coil</keyword>
<dbReference type="InterPro" id="IPR036249">
    <property type="entry name" value="Thioredoxin-like_sf"/>
</dbReference>
<dbReference type="GO" id="GO:0030313">
    <property type="term" value="C:cell envelope"/>
    <property type="evidence" value="ECO:0007669"/>
    <property type="project" value="UniProtKB-SubCell"/>
</dbReference>
<protein>
    <submittedName>
        <fullName evidence="9">TlpA disulfide reductase family protein</fullName>
    </submittedName>
</protein>
<evidence type="ECO:0000256" key="2">
    <source>
        <dbReference type="ARBA" id="ARBA00022748"/>
    </source>
</evidence>
<dbReference type="InterPro" id="IPR050553">
    <property type="entry name" value="Thioredoxin_ResA/DsbE_sf"/>
</dbReference>
<dbReference type="PANTHER" id="PTHR42852:SF6">
    <property type="entry name" value="THIOL:DISULFIDE INTERCHANGE PROTEIN DSBE"/>
    <property type="match status" value="1"/>
</dbReference>
<evidence type="ECO:0000256" key="5">
    <source>
        <dbReference type="SAM" id="Coils"/>
    </source>
</evidence>
<comment type="subcellular location">
    <subcellularLocation>
        <location evidence="1">Cell envelope</location>
    </subcellularLocation>
</comment>
<dbReference type="InterPro" id="IPR025380">
    <property type="entry name" value="DUF4369"/>
</dbReference>
<feature type="domain" description="Alkyl hydroperoxide reductase subunit C/ Thiol specific antioxidant" evidence="7">
    <location>
        <begin position="278"/>
        <end position="396"/>
    </location>
</feature>
<accession>A0AAJ6BJE9</accession>
<dbReference type="InterPro" id="IPR000866">
    <property type="entry name" value="AhpC/TSA"/>
</dbReference>
<name>A0AAJ6BJE9_9BACT</name>
<dbReference type="GO" id="GO:0017004">
    <property type="term" value="P:cytochrome complex assembly"/>
    <property type="evidence" value="ECO:0007669"/>
    <property type="project" value="UniProtKB-KW"/>
</dbReference>
<dbReference type="Gene3D" id="3.40.30.10">
    <property type="entry name" value="Glutaredoxin"/>
    <property type="match status" value="1"/>
</dbReference>
<dbReference type="Proteomes" id="UP001220610">
    <property type="component" value="Chromosome"/>
</dbReference>
<evidence type="ECO:0000256" key="4">
    <source>
        <dbReference type="ARBA" id="ARBA00023284"/>
    </source>
</evidence>
<feature type="signal peptide" evidence="6">
    <location>
        <begin position="1"/>
        <end position="35"/>
    </location>
</feature>
<evidence type="ECO:0000259" key="8">
    <source>
        <dbReference type="Pfam" id="PF14289"/>
    </source>
</evidence>
<feature type="domain" description="DUF4369" evidence="8">
    <location>
        <begin position="61"/>
        <end position="148"/>
    </location>
</feature>
<dbReference type="PANTHER" id="PTHR42852">
    <property type="entry name" value="THIOL:DISULFIDE INTERCHANGE PROTEIN DSBE"/>
    <property type="match status" value="1"/>
</dbReference>
<dbReference type="AlphaFoldDB" id="A0AAJ6BJE9"/>
<dbReference type="EMBL" id="CP119311">
    <property type="protein sequence ID" value="WEK37311.1"/>
    <property type="molecule type" value="Genomic_DNA"/>
</dbReference>
<dbReference type="SUPFAM" id="SSF52833">
    <property type="entry name" value="Thioredoxin-like"/>
    <property type="match status" value="1"/>
</dbReference>
<keyword evidence="2" id="KW-0201">Cytochrome c-type biogenesis</keyword>
<sequence>MKQSLNILFQIRQYSRNSWLAILAVSLLAACSANSRESLSIEGTIANADQVAALYPKAVENGSITLLLYEVPFGGEMPPVQLDSAVVAAGSKTFKLKVDPANQGLYNLLVKNGPMVPLVFDGSTIELTIDFASEEKFYSVKGSEASEQLHDFLFTYADHRTGIEQSMANLDSLKRVGASDSVLLAATNSKNQALNTLNNYLKKSLGTLNNPVVASFALGRAAQTLQQPEFEAELAKLNTKFPEDATMLELKKKYEAYKAQEEAIAQQKEAATKENSLIGKKAPELVLPDTNGKNIALSSYKGKYVLVDFWASWCHPCRLENPTVVAAYNQFKDKNFTVLGVSLDQKKEDWLKAIQQDQLTWTHVSDLAFWKSKAVSTFGFEGIPYNVLIDPQGTVVAEGLRGDALGRKLAEVLK</sequence>
<keyword evidence="6" id="KW-0732">Signal</keyword>
<evidence type="ECO:0000256" key="3">
    <source>
        <dbReference type="ARBA" id="ARBA00023157"/>
    </source>
</evidence>
<organism evidence="9 10">
    <name type="scientific">Candidatus Pseudobacter hemicellulosilyticus</name>
    <dbReference type="NCBI Taxonomy" id="3121375"/>
    <lineage>
        <taxon>Bacteria</taxon>
        <taxon>Pseudomonadati</taxon>
        <taxon>Bacteroidota</taxon>
        <taxon>Chitinophagia</taxon>
        <taxon>Chitinophagales</taxon>
        <taxon>Chitinophagaceae</taxon>
        <taxon>Pseudobacter</taxon>
    </lineage>
</organism>
<dbReference type="Pfam" id="PF00578">
    <property type="entry name" value="AhpC-TSA"/>
    <property type="match status" value="1"/>
</dbReference>
<gene>
    <name evidence="9" type="ORF">P0Y53_07345</name>
</gene>
<keyword evidence="3" id="KW-1015">Disulfide bond</keyword>
<evidence type="ECO:0000256" key="6">
    <source>
        <dbReference type="SAM" id="SignalP"/>
    </source>
</evidence>